<dbReference type="InterPro" id="IPR045892">
    <property type="entry name" value="CrtISO-like"/>
</dbReference>
<dbReference type="EMBL" id="QRCT01000015">
    <property type="protein sequence ID" value="RDU24119.1"/>
    <property type="molecule type" value="Genomic_DNA"/>
</dbReference>
<protein>
    <submittedName>
        <fullName evidence="2">NAD(P)/FAD-dependent oxidoreductase</fullName>
    </submittedName>
</protein>
<dbReference type="RefSeq" id="WP_115481306.1">
    <property type="nucleotide sequence ID" value="NZ_QRCT01000015.1"/>
</dbReference>
<dbReference type="SUPFAM" id="SSF51905">
    <property type="entry name" value="FAD/NAD(P)-binding domain"/>
    <property type="match status" value="1"/>
</dbReference>
<reference evidence="2 3" key="1">
    <citation type="submission" date="2018-07" db="EMBL/GenBank/DDBJ databases">
        <title>Anaerosacharophilus polymeroproducens gen. nov. sp. nov., an anaerobic bacterium isolated from salt field.</title>
        <authorList>
            <person name="Kim W."/>
            <person name="Yang S.-H."/>
            <person name="Oh J."/>
            <person name="Lee J.-H."/>
            <person name="Kwon K.K."/>
        </authorList>
    </citation>
    <scope>NUCLEOTIDE SEQUENCE [LARGE SCALE GENOMIC DNA]</scope>
    <source>
        <strain evidence="2 3">MCWD5</strain>
    </source>
</reference>
<dbReference type="AlphaFoldDB" id="A0A371AX45"/>
<dbReference type="Proteomes" id="UP000255036">
    <property type="component" value="Unassembled WGS sequence"/>
</dbReference>
<dbReference type="PANTHER" id="PTHR46313:SF3">
    <property type="entry name" value="PROLYCOPENE ISOMERASE, CHLOROPLASTIC"/>
    <property type="match status" value="1"/>
</dbReference>
<evidence type="ECO:0000313" key="3">
    <source>
        <dbReference type="Proteomes" id="UP000255036"/>
    </source>
</evidence>
<dbReference type="InterPro" id="IPR036188">
    <property type="entry name" value="FAD/NAD-bd_sf"/>
</dbReference>
<feature type="domain" description="Amine oxidase" evidence="1">
    <location>
        <begin position="11"/>
        <end position="482"/>
    </location>
</feature>
<evidence type="ECO:0000259" key="1">
    <source>
        <dbReference type="Pfam" id="PF01593"/>
    </source>
</evidence>
<keyword evidence="3" id="KW-1185">Reference proteome</keyword>
<evidence type="ECO:0000313" key="2">
    <source>
        <dbReference type="EMBL" id="RDU24119.1"/>
    </source>
</evidence>
<name>A0A371AX45_9FIRM</name>
<dbReference type="InterPro" id="IPR002937">
    <property type="entry name" value="Amino_oxidase"/>
</dbReference>
<organism evidence="2 3">
    <name type="scientific">Anaerosacchariphilus polymeriproducens</name>
    <dbReference type="NCBI Taxonomy" id="1812858"/>
    <lineage>
        <taxon>Bacteria</taxon>
        <taxon>Bacillati</taxon>
        <taxon>Bacillota</taxon>
        <taxon>Clostridia</taxon>
        <taxon>Lachnospirales</taxon>
        <taxon>Lachnospiraceae</taxon>
        <taxon>Anaerosacchariphilus</taxon>
    </lineage>
</organism>
<dbReference type="Gene3D" id="3.50.50.60">
    <property type="entry name" value="FAD/NAD(P)-binding domain"/>
    <property type="match status" value="2"/>
</dbReference>
<dbReference type="Pfam" id="PF01593">
    <property type="entry name" value="Amino_oxidase"/>
    <property type="match status" value="1"/>
</dbReference>
<gene>
    <name evidence="2" type="ORF">DWV06_06150</name>
</gene>
<dbReference type="GO" id="GO:0016116">
    <property type="term" value="P:carotenoid metabolic process"/>
    <property type="evidence" value="ECO:0007669"/>
    <property type="project" value="InterPro"/>
</dbReference>
<proteinExistence type="predicted"/>
<dbReference type="PANTHER" id="PTHR46313">
    <property type="match status" value="1"/>
</dbReference>
<accession>A0A371AX45</accession>
<comment type="caution">
    <text evidence="2">The sequence shown here is derived from an EMBL/GenBank/DDBJ whole genome shotgun (WGS) entry which is preliminary data.</text>
</comment>
<sequence>MKKIIVVGAGIAGLSAGIYARQSGFDVTIYESHTIPGGASTGWRRKGYFFEGGLHWLTGSLPETPLNKVWRELGALDDSVNIYNKDPFGTYEYEGHKVCLYRDIEKIRQEFLEISPADKKEINKLCNDIKKFEKLTMPIMDIKGVKVKNKSTLAFSSLLKMIPGMLRMSYYVNQSSQELAERFKSPLLQQVLKNIAGTEYYATALAFTLAAFTSGDGGYPEGGSLKMASRMAKHFINLGGTIHYGKKVSKVSVQQGIANGIIIDGEYIKSDAVIVTQDTLVAIDSLFEEPIREPWAQKMRNSIKPALNTFISLGVEADLSEVEENLTFKIDKPIMCGEIQINMIGINNYARYKGYAPEGCTALTSIIFEDSYEFWKSCKENGTYDSEKQRLAEVFIEIIEKKFPQTAGKITVWDVATPLTYERYLHSYKGSWMSITGKGSKMNSYPSMPESIKNVYFAGQRIAPPGGLPVAAETGRKAVQYLCRETDTVFQGEF</sequence>
<dbReference type="OrthoDB" id="9814556at2"/>
<dbReference type="GO" id="GO:0016491">
    <property type="term" value="F:oxidoreductase activity"/>
    <property type="evidence" value="ECO:0007669"/>
    <property type="project" value="InterPro"/>
</dbReference>